<dbReference type="InterPro" id="IPR004358">
    <property type="entry name" value="Sig_transdc_His_kin-like_C"/>
</dbReference>
<dbReference type="CDD" id="cd06225">
    <property type="entry name" value="HAMP"/>
    <property type="match status" value="1"/>
</dbReference>
<sequence>MTGWGIQGRLLLIVALSTVAMGLAGLAAIRALDQIGTAAETVTGRDVPAMAAALRLARIGDRLQQRGASLAAAGTEAALIEAQRAVEDDLAAFAEQVAALRTGPSEAGWDSGEILALSAALAERLSALREALETLRAVAAAREVERARMLAQEDAIRQIIGPSILAVGAITAGETLPEPEIYRTAVQSQAPLLAAERLTARATSELLLATTARETATLDENRGAFLRTLGALESTAAALPAGLVPEFRAALALYRDQTGPGGLFALQGAEIAARDRAEGALGAAAARAADLKAAVDRRVLSASRTTAEVTQELRDTILARTTQFTAVALAVILMAGGVSYLLVIRPLSRNLAGVTRAMTRLAAGERETEVPGATRRDEIGDLARAFVVFRENSAQVEKLDRELAERSNQLLTTFETMKDGFSVFDRDRRLVAFNPQYLRLHGFSEAEVSGAPSIETINRLLAARGAEAFGPDGAVLDLDALSHSRLTLSERIELRFPEGRVLEMRSNPIPQAGFATIHMDVTEARATQSQLLHAQKLETVGQLTGGIAHDFNNILAVIIGNFNILQRELADAPALQARAARGLSAANRGAALINRLLTFSRRQRLDPEDVALDALVRGMADLLQASLGSGVRLVTDLAADLPMVRVDPGQLENALMNLAVNARDAMEGAGEITITTRPAGPGFVELSVADTGAGIPPEIAAQVFEPFFTTKPVGKGSGLGLSMVYGFVQQSGGTVTLESSPGAGTKVTLQLPVSPERAPVVLAPAPGEACILAVDDDADLLEITADQLRAMGHAVVTAPDGATALDLLREIPEIDLLYTDLAMPGLDGQSLAARARALRPDLAVLFTSGAPGRAGADLPNLLRKPVPEEVLAAAVRLSLEDQSRRTSASST</sequence>
<dbReference type="InterPro" id="IPR001789">
    <property type="entry name" value="Sig_transdc_resp-reg_receiver"/>
</dbReference>
<keyword evidence="8" id="KW-0812">Transmembrane</keyword>
<feature type="modified residue" description="4-aspartylphosphate" evidence="7">
    <location>
        <position position="820"/>
    </location>
</feature>
<feature type="transmembrane region" description="Helical" evidence="8">
    <location>
        <begin position="324"/>
        <end position="343"/>
    </location>
</feature>
<keyword evidence="13" id="KW-0067">ATP-binding</keyword>
<keyword evidence="8" id="KW-1133">Transmembrane helix</keyword>
<dbReference type="Gene3D" id="3.30.565.10">
    <property type="entry name" value="Histidine kinase-like ATPase, C-terminal domain"/>
    <property type="match status" value="1"/>
</dbReference>
<evidence type="ECO:0000256" key="2">
    <source>
        <dbReference type="ARBA" id="ARBA00004370"/>
    </source>
</evidence>
<evidence type="ECO:0000256" key="3">
    <source>
        <dbReference type="ARBA" id="ARBA00012438"/>
    </source>
</evidence>
<evidence type="ECO:0000313" key="14">
    <source>
        <dbReference type="Proteomes" id="UP001597413"/>
    </source>
</evidence>
<evidence type="ECO:0000256" key="4">
    <source>
        <dbReference type="ARBA" id="ARBA00022553"/>
    </source>
</evidence>
<dbReference type="GO" id="GO:0005524">
    <property type="term" value="F:ATP binding"/>
    <property type="evidence" value="ECO:0007669"/>
    <property type="project" value="UniProtKB-KW"/>
</dbReference>
<evidence type="ECO:0000313" key="13">
    <source>
        <dbReference type="EMBL" id="MFD2173205.1"/>
    </source>
</evidence>
<dbReference type="Proteomes" id="UP001597413">
    <property type="component" value="Unassembled WGS sequence"/>
</dbReference>
<dbReference type="PANTHER" id="PTHR43065:SF42">
    <property type="entry name" value="TWO-COMPONENT SENSOR PPRA"/>
    <property type="match status" value="1"/>
</dbReference>
<dbReference type="InterPro" id="IPR003594">
    <property type="entry name" value="HATPase_dom"/>
</dbReference>
<dbReference type="PROSITE" id="PS50109">
    <property type="entry name" value="HIS_KIN"/>
    <property type="match status" value="1"/>
</dbReference>
<feature type="domain" description="Response regulatory" evidence="10">
    <location>
        <begin position="770"/>
        <end position="879"/>
    </location>
</feature>
<dbReference type="NCBIfam" id="TIGR00229">
    <property type="entry name" value="sensory_box"/>
    <property type="match status" value="1"/>
</dbReference>
<reference evidence="14" key="1">
    <citation type="journal article" date="2019" name="Int. J. Syst. Evol. Microbiol.">
        <title>The Global Catalogue of Microorganisms (GCM) 10K type strain sequencing project: providing services to taxonomists for standard genome sequencing and annotation.</title>
        <authorList>
            <consortium name="The Broad Institute Genomics Platform"/>
            <consortium name="The Broad Institute Genome Sequencing Center for Infectious Disease"/>
            <person name="Wu L."/>
            <person name="Ma J."/>
        </authorList>
    </citation>
    <scope>NUCLEOTIDE SEQUENCE [LARGE SCALE GENOMIC DNA]</scope>
    <source>
        <strain evidence="14">CCUG 55131</strain>
    </source>
</reference>
<keyword evidence="8" id="KW-0472">Membrane</keyword>
<dbReference type="InterPro" id="IPR036097">
    <property type="entry name" value="HisK_dim/P_sf"/>
</dbReference>
<evidence type="ECO:0000259" key="12">
    <source>
        <dbReference type="PROSITE" id="PS50885"/>
    </source>
</evidence>
<dbReference type="Gene3D" id="3.40.50.2300">
    <property type="match status" value="1"/>
</dbReference>
<dbReference type="Pfam" id="PF02518">
    <property type="entry name" value="HATPase_c"/>
    <property type="match status" value="1"/>
</dbReference>
<dbReference type="PRINTS" id="PR00344">
    <property type="entry name" value="BCTRLSENSOR"/>
</dbReference>
<dbReference type="InterPro" id="IPR011006">
    <property type="entry name" value="CheY-like_superfamily"/>
</dbReference>
<evidence type="ECO:0000256" key="8">
    <source>
        <dbReference type="SAM" id="Phobius"/>
    </source>
</evidence>
<gene>
    <name evidence="13" type="ORF">ACFSM0_03770</name>
</gene>
<keyword evidence="4 7" id="KW-0597">Phosphoprotein</keyword>
<dbReference type="Gene3D" id="6.10.340.10">
    <property type="match status" value="1"/>
</dbReference>
<dbReference type="SUPFAM" id="SSF52172">
    <property type="entry name" value="CheY-like"/>
    <property type="match status" value="1"/>
</dbReference>
<dbReference type="Gene3D" id="3.30.450.20">
    <property type="entry name" value="PAS domain"/>
    <property type="match status" value="1"/>
</dbReference>
<accession>A0ABW5A5U3</accession>
<dbReference type="EMBL" id="JBHUIX010000004">
    <property type="protein sequence ID" value="MFD2173205.1"/>
    <property type="molecule type" value="Genomic_DNA"/>
</dbReference>
<dbReference type="SMART" id="SM00388">
    <property type="entry name" value="HisKA"/>
    <property type="match status" value="1"/>
</dbReference>
<evidence type="ECO:0000256" key="1">
    <source>
        <dbReference type="ARBA" id="ARBA00000085"/>
    </source>
</evidence>
<dbReference type="Gene3D" id="1.10.287.130">
    <property type="match status" value="1"/>
</dbReference>
<proteinExistence type="predicted"/>
<dbReference type="Pfam" id="PF00512">
    <property type="entry name" value="HisKA"/>
    <property type="match status" value="1"/>
</dbReference>
<dbReference type="SMART" id="SM00304">
    <property type="entry name" value="HAMP"/>
    <property type="match status" value="1"/>
</dbReference>
<dbReference type="InterPro" id="IPR000014">
    <property type="entry name" value="PAS"/>
</dbReference>
<keyword evidence="13" id="KW-0547">Nucleotide-binding</keyword>
<keyword evidence="6" id="KW-0418">Kinase</keyword>
<feature type="domain" description="HAMP" evidence="12">
    <location>
        <begin position="345"/>
        <end position="398"/>
    </location>
</feature>
<comment type="subcellular location">
    <subcellularLocation>
        <location evidence="2">Membrane</location>
    </subcellularLocation>
</comment>
<evidence type="ECO:0000259" key="10">
    <source>
        <dbReference type="PROSITE" id="PS50110"/>
    </source>
</evidence>
<dbReference type="InterPro" id="IPR003660">
    <property type="entry name" value="HAMP_dom"/>
</dbReference>
<dbReference type="Pfam" id="PF00072">
    <property type="entry name" value="Response_reg"/>
    <property type="match status" value="1"/>
</dbReference>
<dbReference type="PROSITE" id="PS50110">
    <property type="entry name" value="RESPONSE_REGULATORY"/>
    <property type="match status" value="1"/>
</dbReference>
<keyword evidence="5" id="KW-0808">Transferase</keyword>
<dbReference type="InterPro" id="IPR036890">
    <property type="entry name" value="HATPase_C_sf"/>
</dbReference>
<dbReference type="PROSITE" id="PS50112">
    <property type="entry name" value="PAS"/>
    <property type="match status" value="1"/>
</dbReference>
<evidence type="ECO:0000256" key="5">
    <source>
        <dbReference type="ARBA" id="ARBA00022679"/>
    </source>
</evidence>
<feature type="domain" description="PAS" evidence="11">
    <location>
        <begin position="406"/>
        <end position="450"/>
    </location>
</feature>
<dbReference type="Pfam" id="PF12860">
    <property type="entry name" value="PAS_7"/>
    <property type="match status" value="1"/>
</dbReference>
<dbReference type="SUPFAM" id="SSF158472">
    <property type="entry name" value="HAMP domain-like"/>
    <property type="match status" value="1"/>
</dbReference>
<dbReference type="InterPro" id="IPR005467">
    <property type="entry name" value="His_kinase_dom"/>
</dbReference>
<evidence type="ECO:0000256" key="7">
    <source>
        <dbReference type="PROSITE-ProRule" id="PRU00169"/>
    </source>
</evidence>
<keyword evidence="14" id="KW-1185">Reference proteome</keyword>
<dbReference type="PROSITE" id="PS50885">
    <property type="entry name" value="HAMP"/>
    <property type="match status" value="1"/>
</dbReference>
<comment type="catalytic activity">
    <reaction evidence="1">
        <text>ATP + protein L-histidine = ADP + protein N-phospho-L-histidine.</text>
        <dbReference type="EC" id="2.7.13.3"/>
    </reaction>
</comment>
<dbReference type="SMART" id="SM00387">
    <property type="entry name" value="HATPase_c"/>
    <property type="match status" value="1"/>
</dbReference>
<dbReference type="SUPFAM" id="SSF55785">
    <property type="entry name" value="PYP-like sensor domain (PAS domain)"/>
    <property type="match status" value="1"/>
</dbReference>
<evidence type="ECO:0000256" key="6">
    <source>
        <dbReference type="ARBA" id="ARBA00022777"/>
    </source>
</evidence>
<dbReference type="SUPFAM" id="SSF55874">
    <property type="entry name" value="ATPase domain of HSP90 chaperone/DNA topoisomerase II/histidine kinase"/>
    <property type="match status" value="1"/>
</dbReference>
<evidence type="ECO:0000259" key="9">
    <source>
        <dbReference type="PROSITE" id="PS50109"/>
    </source>
</evidence>
<dbReference type="CDD" id="cd00082">
    <property type="entry name" value="HisKA"/>
    <property type="match status" value="1"/>
</dbReference>
<name>A0ABW5A5U3_9RHOB</name>
<dbReference type="RefSeq" id="WP_377387394.1">
    <property type="nucleotide sequence ID" value="NZ_JBHUIX010000004.1"/>
</dbReference>
<dbReference type="SMART" id="SM00448">
    <property type="entry name" value="REC"/>
    <property type="match status" value="1"/>
</dbReference>
<dbReference type="SUPFAM" id="SSF47384">
    <property type="entry name" value="Homodimeric domain of signal transducing histidine kinase"/>
    <property type="match status" value="1"/>
</dbReference>
<comment type="caution">
    <text evidence="13">The sequence shown here is derived from an EMBL/GenBank/DDBJ whole genome shotgun (WGS) entry which is preliminary data.</text>
</comment>
<dbReference type="PANTHER" id="PTHR43065">
    <property type="entry name" value="SENSOR HISTIDINE KINASE"/>
    <property type="match status" value="1"/>
</dbReference>
<evidence type="ECO:0000259" key="11">
    <source>
        <dbReference type="PROSITE" id="PS50112"/>
    </source>
</evidence>
<protein>
    <recommendedName>
        <fullName evidence="3">histidine kinase</fullName>
        <ecNumber evidence="3">2.7.13.3</ecNumber>
    </recommendedName>
</protein>
<dbReference type="InterPro" id="IPR035965">
    <property type="entry name" value="PAS-like_dom_sf"/>
</dbReference>
<organism evidence="13 14">
    <name type="scientific">Rhodobacter lacus</name>
    <dbReference type="NCBI Taxonomy" id="1641972"/>
    <lineage>
        <taxon>Bacteria</taxon>
        <taxon>Pseudomonadati</taxon>
        <taxon>Pseudomonadota</taxon>
        <taxon>Alphaproteobacteria</taxon>
        <taxon>Rhodobacterales</taxon>
        <taxon>Rhodobacter group</taxon>
        <taxon>Rhodobacter</taxon>
    </lineage>
</organism>
<feature type="domain" description="Histidine kinase" evidence="9">
    <location>
        <begin position="546"/>
        <end position="755"/>
    </location>
</feature>
<dbReference type="Pfam" id="PF00672">
    <property type="entry name" value="HAMP"/>
    <property type="match status" value="1"/>
</dbReference>
<dbReference type="EC" id="2.7.13.3" evidence="3"/>
<dbReference type="InterPro" id="IPR003661">
    <property type="entry name" value="HisK_dim/P_dom"/>
</dbReference>